<reference evidence="9" key="1">
    <citation type="submission" date="2022-08" db="EMBL/GenBank/DDBJ databases">
        <authorList>
            <person name="Deng Y."/>
            <person name="Han X.-F."/>
            <person name="Zhang Y.-Q."/>
        </authorList>
    </citation>
    <scope>NUCLEOTIDE SEQUENCE</scope>
    <source>
        <strain evidence="9">CPCC 205763</strain>
    </source>
</reference>
<keyword evidence="10" id="KW-1185">Reference proteome</keyword>
<dbReference type="PANTHER" id="PTHR34820">
    <property type="entry name" value="INNER MEMBRANE PROTEIN YEBZ"/>
    <property type="match status" value="1"/>
</dbReference>
<dbReference type="PANTHER" id="PTHR34820:SF4">
    <property type="entry name" value="INNER MEMBRANE PROTEIN YEBZ"/>
    <property type="match status" value="1"/>
</dbReference>
<feature type="transmembrane region" description="Helical" evidence="6">
    <location>
        <begin position="169"/>
        <end position="192"/>
    </location>
</feature>
<keyword evidence="3 7" id="KW-0732">Signal</keyword>
<evidence type="ECO:0000313" key="10">
    <source>
        <dbReference type="Proteomes" id="UP001165584"/>
    </source>
</evidence>
<name>A0ABT2GPX5_9MICO</name>
<evidence type="ECO:0000256" key="3">
    <source>
        <dbReference type="ARBA" id="ARBA00022729"/>
    </source>
</evidence>
<sequence>MTRPTGVRRAAITMLTLALVAGATIGGAESASAHDYLVSTNPVADSTVTETLSQVSLTFNEPPLADASAAIAIELHDPSGANVATGAVSIVNSTLSIDVAPTTPGAYTVLWQNVSADGHAVSGEFGFDYAGPAVGGGSSTPEPTTAAGSSATPEPAAAGTGAGGIQFPLVLIGIGSAVGVVVIVAAILLILLRRRSRPGP</sequence>
<comment type="caution">
    <text evidence="9">The sequence shown here is derived from an EMBL/GenBank/DDBJ whole genome shotgun (WGS) entry which is preliminary data.</text>
</comment>
<proteinExistence type="predicted"/>
<gene>
    <name evidence="9" type="ORF">N1027_04250</name>
</gene>
<dbReference type="Gene3D" id="2.60.40.1220">
    <property type="match status" value="1"/>
</dbReference>
<dbReference type="EMBL" id="JANLCM010000001">
    <property type="protein sequence ID" value="MCS5717345.1"/>
    <property type="molecule type" value="Genomic_DNA"/>
</dbReference>
<keyword evidence="2" id="KW-0479">Metal-binding</keyword>
<evidence type="ECO:0000256" key="1">
    <source>
        <dbReference type="ARBA" id="ARBA00004196"/>
    </source>
</evidence>
<feature type="compositionally biased region" description="Low complexity" evidence="5">
    <location>
        <begin position="139"/>
        <end position="157"/>
    </location>
</feature>
<evidence type="ECO:0000256" key="4">
    <source>
        <dbReference type="ARBA" id="ARBA00023008"/>
    </source>
</evidence>
<keyword evidence="6" id="KW-0812">Transmembrane</keyword>
<dbReference type="Proteomes" id="UP001165584">
    <property type="component" value="Unassembled WGS sequence"/>
</dbReference>
<dbReference type="InterPro" id="IPR014756">
    <property type="entry name" value="Ig_E-set"/>
</dbReference>
<dbReference type="RefSeq" id="WP_259505510.1">
    <property type="nucleotide sequence ID" value="NZ_JANLCM010000001.1"/>
</dbReference>
<feature type="chain" id="PRO_5046742110" evidence="7">
    <location>
        <begin position="34"/>
        <end position="200"/>
    </location>
</feature>
<feature type="domain" description="CopC" evidence="8">
    <location>
        <begin position="34"/>
        <end position="128"/>
    </location>
</feature>
<keyword evidence="6" id="KW-0472">Membrane</keyword>
<evidence type="ECO:0000256" key="2">
    <source>
        <dbReference type="ARBA" id="ARBA00022723"/>
    </source>
</evidence>
<evidence type="ECO:0000259" key="8">
    <source>
        <dbReference type="Pfam" id="PF04234"/>
    </source>
</evidence>
<keyword evidence="4" id="KW-0186">Copper</keyword>
<evidence type="ECO:0000313" key="9">
    <source>
        <dbReference type="EMBL" id="MCS5717345.1"/>
    </source>
</evidence>
<evidence type="ECO:0000256" key="6">
    <source>
        <dbReference type="SAM" id="Phobius"/>
    </source>
</evidence>
<evidence type="ECO:0000256" key="7">
    <source>
        <dbReference type="SAM" id="SignalP"/>
    </source>
</evidence>
<feature type="region of interest" description="Disordered" evidence="5">
    <location>
        <begin position="133"/>
        <end position="157"/>
    </location>
</feature>
<comment type="subcellular location">
    <subcellularLocation>
        <location evidence="1">Cell envelope</location>
    </subcellularLocation>
</comment>
<protein>
    <submittedName>
        <fullName evidence="9">Copper resistance protein CopC</fullName>
    </submittedName>
</protein>
<dbReference type="InterPro" id="IPR032694">
    <property type="entry name" value="CopC/D"/>
</dbReference>
<evidence type="ECO:0000256" key="5">
    <source>
        <dbReference type="SAM" id="MobiDB-lite"/>
    </source>
</evidence>
<accession>A0ABT2GPX5</accession>
<keyword evidence="6" id="KW-1133">Transmembrane helix</keyword>
<dbReference type="InterPro" id="IPR007348">
    <property type="entry name" value="CopC_dom"/>
</dbReference>
<dbReference type="Pfam" id="PF04234">
    <property type="entry name" value="CopC"/>
    <property type="match status" value="1"/>
</dbReference>
<feature type="signal peptide" evidence="7">
    <location>
        <begin position="1"/>
        <end position="33"/>
    </location>
</feature>
<organism evidence="9 10">
    <name type="scientific">Herbiconiux aconitum</name>
    <dbReference type="NCBI Taxonomy" id="2970913"/>
    <lineage>
        <taxon>Bacteria</taxon>
        <taxon>Bacillati</taxon>
        <taxon>Actinomycetota</taxon>
        <taxon>Actinomycetes</taxon>
        <taxon>Micrococcales</taxon>
        <taxon>Microbacteriaceae</taxon>
        <taxon>Herbiconiux</taxon>
    </lineage>
</organism>
<dbReference type="SUPFAM" id="SSF81296">
    <property type="entry name" value="E set domains"/>
    <property type="match status" value="1"/>
</dbReference>
<dbReference type="InterPro" id="IPR014755">
    <property type="entry name" value="Cu-Rt/internalin_Ig-like"/>
</dbReference>